<dbReference type="Proteomes" id="UP000310576">
    <property type="component" value="Unassembled WGS sequence"/>
</dbReference>
<comment type="caution">
    <text evidence="1">The sequence shown here is derived from an EMBL/GenBank/DDBJ whole genome shotgun (WGS) entry which is preliminary data.</text>
</comment>
<sequence>MIYRICEDTPTEWHGEYYLKCVHSLNSLSQIDFLMHCNVLKKMPDGRLKIKVFGYRWSHSIGKKIRYVDSFRIVSANKFQVED</sequence>
<evidence type="ECO:0000313" key="1">
    <source>
        <dbReference type="EMBL" id="THA14251.1"/>
    </source>
</evidence>
<evidence type="ECO:0000313" key="2">
    <source>
        <dbReference type="Proteomes" id="UP000310576"/>
    </source>
</evidence>
<reference evidence="1 2" key="1">
    <citation type="journal article" date="2019" name="Vet. Microbiol.">
        <title>Development of multi locus sequence typing (MLST) of Rodentibacter pneumotropicus.</title>
        <authorList>
            <person name="Adhikary S."/>
            <person name="Bisgaard M."/>
            <person name="Boot R."/>
            <person name="Benga L."/>
            <person name="Nicklas W."/>
            <person name="Christensen H."/>
        </authorList>
    </citation>
    <scope>NUCLEOTIDE SEQUENCE [LARGE SCALE GENOMIC DNA]</scope>
    <source>
        <strain evidence="1 2">1596_07</strain>
    </source>
</reference>
<protein>
    <submittedName>
        <fullName evidence="1">Uncharacterized protein</fullName>
    </submittedName>
</protein>
<dbReference type="RefSeq" id="WP_136125711.1">
    <property type="nucleotide sequence ID" value="NZ_CARRZK010000051.1"/>
</dbReference>
<proteinExistence type="predicted"/>
<organism evidence="1 2">
    <name type="scientific">Rodentibacter pneumotropicus</name>
    <dbReference type="NCBI Taxonomy" id="758"/>
    <lineage>
        <taxon>Bacteria</taxon>
        <taxon>Pseudomonadati</taxon>
        <taxon>Pseudomonadota</taxon>
        <taxon>Gammaproteobacteria</taxon>
        <taxon>Pasteurellales</taxon>
        <taxon>Pasteurellaceae</taxon>
        <taxon>Rodentibacter</taxon>
    </lineage>
</organism>
<name>A0A4S2PKS6_9PAST</name>
<dbReference type="EMBL" id="QXNG01000075">
    <property type="protein sequence ID" value="THA14251.1"/>
    <property type="molecule type" value="Genomic_DNA"/>
</dbReference>
<accession>A0A4S2PKS6</accession>
<gene>
    <name evidence="1" type="ORF">D3M76_07975</name>
</gene>
<dbReference type="AlphaFoldDB" id="A0A4S2PKS6"/>